<dbReference type="Gene3D" id="2.115.10.20">
    <property type="entry name" value="Glycosyl hydrolase domain, family 43"/>
    <property type="match status" value="3"/>
</dbReference>
<dbReference type="EMBL" id="GHES01044359">
    <property type="protein sequence ID" value="MPA74918.1"/>
    <property type="molecule type" value="Transcribed_RNA"/>
</dbReference>
<feature type="compositionally biased region" description="Polar residues" evidence="1">
    <location>
        <begin position="64"/>
        <end position="77"/>
    </location>
</feature>
<sequence>MDAATTRINNVLAFSSGGRKMNKASSTQLAWLNTRPENLVLYASSRSFCSSFSISIQQKGLKPNSRSSTILSPTHCSTKPGIGSDNATNMNPASIELDSNSTAQQPPTPLPNQPLSSTFSRGLVLDLGPKYSWDSAEIGSPVVKRYIGDDEERWYMWYHGRSDDSDSIGLAVSSNGIHWARGVGPVQSSRDVGLVMNSREDWWALDTKSIRPSDLVIMSSPMYSAVYWLYYTGFTSEEVHLDLPENPKIFKSLPGLACSQDGRHWARIEGDHHSGALFDVGSGTEWDSLFIASPQVVMHSNDDFRMYYHSFDAENKHYGIGIARSRDGIRWVKMGKILQGGPKGCFDEIGVMNAHVVRNPKLGNYFMAYEGVGADGETSIGIAVSPDGLKNWVRLQDDAVLKPSEEDGWDNKRVGSPCLVQMESYSWRLYYQGIGQTNKPGIGMAVSQGTEIRSFRRWESFHL</sequence>
<reference evidence="2" key="1">
    <citation type="submission" date="2019-08" db="EMBL/GenBank/DDBJ databases">
        <title>Reference gene set and small RNA set construction with multiple tissues from Davidia involucrata Baill.</title>
        <authorList>
            <person name="Yang H."/>
            <person name="Zhou C."/>
            <person name="Li G."/>
            <person name="Wang J."/>
            <person name="Gao P."/>
            <person name="Wang M."/>
            <person name="Wang R."/>
            <person name="Zhao Y."/>
        </authorList>
    </citation>
    <scope>NUCLEOTIDE SEQUENCE</scope>
    <source>
        <tissue evidence="2">Mixed with DoveR01_LX</tissue>
    </source>
</reference>
<dbReference type="InterPro" id="IPR023296">
    <property type="entry name" value="Glyco_hydro_beta-prop_sf"/>
</dbReference>
<accession>A0A5B7C226</accession>
<gene>
    <name evidence="2" type="ORF">Din_044359</name>
</gene>
<feature type="region of interest" description="Disordered" evidence="1">
    <location>
        <begin position="63"/>
        <end position="115"/>
    </location>
</feature>
<evidence type="ECO:0000256" key="1">
    <source>
        <dbReference type="SAM" id="MobiDB-lite"/>
    </source>
</evidence>
<protein>
    <recommendedName>
        <fullName evidence="3">Glycosyl hydrolase family 32 N-terminal domain-containing protein</fullName>
    </recommendedName>
</protein>
<feature type="compositionally biased region" description="Polar residues" evidence="1">
    <location>
        <begin position="85"/>
        <end position="104"/>
    </location>
</feature>
<dbReference type="PANTHER" id="PTHR35279:SF3">
    <property type="entry name" value="GLYCOSYL HYDROLASE FAMILY 32 N-TERMINAL DOMAIN-CONTAINING PROTEIN"/>
    <property type="match status" value="1"/>
</dbReference>
<dbReference type="SUPFAM" id="SSF75005">
    <property type="entry name" value="Arabinanase/levansucrase/invertase"/>
    <property type="match status" value="2"/>
</dbReference>
<organism evidence="2">
    <name type="scientific">Davidia involucrata</name>
    <name type="common">Dove tree</name>
    <dbReference type="NCBI Taxonomy" id="16924"/>
    <lineage>
        <taxon>Eukaryota</taxon>
        <taxon>Viridiplantae</taxon>
        <taxon>Streptophyta</taxon>
        <taxon>Embryophyta</taxon>
        <taxon>Tracheophyta</taxon>
        <taxon>Spermatophyta</taxon>
        <taxon>Magnoliopsida</taxon>
        <taxon>eudicotyledons</taxon>
        <taxon>Gunneridae</taxon>
        <taxon>Pentapetalae</taxon>
        <taxon>asterids</taxon>
        <taxon>Cornales</taxon>
        <taxon>Nyssaceae</taxon>
        <taxon>Davidia</taxon>
    </lineage>
</organism>
<evidence type="ECO:0008006" key="3">
    <source>
        <dbReference type="Google" id="ProtNLM"/>
    </source>
</evidence>
<dbReference type="PANTHER" id="PTHR35279">
    <property type="match status" value="1"/>
</dbReference>
<evidence type="ECO:0000313" key="2">
    <source>
        <dbReference type="EMBL" id="MPA74918.1"/>
    </source>
</evidence>
<dbReference type="AlphaFoldDB" id="A0A5B7C226"/>
<name>A0A5B7C226_DAVIN</name>
<proteinExistence type="predicted"/>